<keyword evidence="3 6" id="KW-0285">Flavoprotein</keyword>
<dbReference type="SUPFAM" id="SSF47203">
    <property type="entry name" value="Acyl-CoA dehydrogenase C-terminal domain-like"/>
    <property type="match status" value="1"/>
</dbReference>
<dbReference type="PANTHER" id="PTHR43884">
    <property type="entry name" value="ACYL-COA DEHYDROGENASE"/>
    <property type="match status" value="1"/>
</dbReference>
<dbReference type="SUPFAM" id="SSF56645">
    <property type="entry name" value="Acyl-CoA dehydrogenase NM domain-like"/>
    <property type="match status" value="1"/>
</dbReference>
<organism evidence="10 11">
    <name type="scientific">SAR86 cluster bacterium</name>
    <dbReference type="NCBI Taxonomy" id="2030880"/>
    <lineage>
        <taxon>Bacteria</taxon>
        <taxon>Pseudomonadati</taxon>
        <taxon>Pseudomonadota</taxon>
        <taxon>Gammaproteobacteria</taxon>
        <taxon>SAR86 cluster</taxon>
    </lineage>
</organism>
<comment type="caution">
    <text evidence="10">The sequence shown here is derived from an EMBL/GenBank/DDBJ whole genome shotgun (WGS) entry which is preliminary data.</text>
</comment>
<evidence type="ECO:0000256" key="4">
    <source>
        <dbReference type="ARBA" id="ARBA00022827"/>
    </source>
</evidence>
<comment type="cofactor">
    <cofactor evidence="1 6">
        <name>FAD</name>
        <dbReference type="ChEBI" id="CHEBI:57692"/>
    </cofactor>
</comment>
<evidence type="ECO:0000313" key="11">
    <source>
        <dbReference type="Proteomes" id="UP000318359"/>
    </source>
</evidence>
<dbReference type="AlphaFoldDB" id="A0A520MA64"/>
<dbReference type="InterPro" id="IPR013786">
    <property type="entry name" value="AcylCoA_DH/ox_N"/>
</dbReference>
<feature type="domain" description="Acyl-CoA dehydrogenase/oxidase C-terminal" evidence="7">
    <location>
        <begin position="230"/>
        <end position="374"/>
    </location>
</feature>
<evidence type="ECO:0000259" key="7">
    <source>
        <dbReference type="Pfam" id="PF00441"/>
    </source>
</evidence>
<dbReference type="Gene3D" id="2.40.110.10">
    <property type="entry name" value="Butyryl-CoA Dehydrogenase, subunit A, domain 2"/>
    <property type="match status" value="1"/>
</dbReference>
<dbReference type="GO" id="GO:0050660">
    <property type="term" value="F:flavin adenine dinucleotide binding"/>
    <property type="evidence" value="ECO:0007669"/>
    <property type="project" value="InterPro"/>
</dbReference>
<keyword evidence="4 6" id="KW-0274">FAD</keyword>
<name>A0A520MA64_9GAMM</name>
<feature type="domain" description="Acyl-CoA dehydrogenase/oxidase N-terminal" evidence="9">
    <location>
        <begin position="6"/>
        <end position="120"/>
    </location>
</feature>
<accession>A0A520MA64</accession>
<dbReference type="Proteomes" id="UP000318359">
    <property type="component" value="Unassembled WGS sequence"/>
</dbReference>
<reference evidence="10 11" key="1">
    <citation type="submission" date="2019-02" db="EMBL/GenBank/DDBJ databases">
        <title>Prokaryotic population dynamics and viral predation in marine succession experiment using metagenomics: the confinement effect.</title>
        <authorList>
            <person name="Haro-Moreno J.M."/>
            <person name="Rodriguez-Valera F."/>
            <person name="Lopez-Perez M."/>
        </authorList>
    </citation>
    <scope>NUCLEOTIDE SEQUENCE [LARGE SCALE GENOMIC DNA]</scope>
    <source>
        <strain evidence="10">MED-G167</strain>
    </source>
</reference>
<evidence type="ECO:0000256" key="6">
    <source>
        <dbReference type="RuleBase" id="RU362125"/>
    </source>
</evidence>
<dbReference type="Pfam" id="PF02771">
    <property type="entry name" value="Acyl-CoA_dh_N"/>
    <property type="match status" value="1"/>
</dbReference>
<dbReference type="Pfam" id="PF02770">
    <property type="entry name" value="Acyl-CoA_dh_M"/>
    <property type="match status" value="1"/>
</dbReference>
<keyword evidence="5 6" id="KW-0560">Oxidoreductase</keyword>
<dbReference type="Gene3D" id="1.10.540.10">
    <property type="entry name" value="Acyl-CoA dehydrogenase/oxidase, N-terminal domain"/>
    <property type="match status" value="1"/>
</dbReference>
<proteinExistence type="inferred from homology"/>
<dbReference type="InterPro" id="IPR037069">
    <property type="entry name" value="AcylCoA_DH/ox_N_sf"/>
</dbReference>
<evidence type="ECO:0000259" key="8">
    <source>
        <dbReference type="Pfam" id="PF02770"/>
    </source>
</evidence>
<dbReference type="InterPro" id="IPR009100">
    <property type="entry name" value="AcylCoA_DH/oxidase_NM_dom_sf"/>
</dbReference>
<dbReference type="Pfam" id="PF00441">
    <property type="entry name" value="Acyl-CoA_dh_1"/>
    <property type="match status" value="1"/>
</dbReference>
<evidence type="ECO:0000259" key="9">
    <source>
        <dbReference type="Pfam" id="PF02771"/>
    </source>
</evidence>
<dbReference type="Gene3D" id="1.20.140.10">
    <property type="entry name" value="Butyryl-CoA Dehydrogenase, subunit A, domain 3"/>
    <property type="match status" value="1"/>
</dbReference>
<feature type="domain" description="Acyl-CoA oxidase/dehydrogenase middle" evidence="8">
    <location>
        <begin position="137"/>
        <end position="216"/>
    </location>
</feature>
<dbReference type="CDD" id="cd00567">
    <property type="entry name" value="ACAD"/>
    <property type="match status" value="1"/>
</dbReference>
<evidence type="ECO:0000256" key="3">
    <source>
        <dbReference type="ARBA" id="ARBA00022630"/>
    </source>
</evidence>
<evidence type="ECO:0000256" key="1">
    <source>
        <dbReference type="ARBA" id="ARBA00001974"/>
    </source>
</evidence>
<dbReference type="InterPro" id="IPR046373">
    <property type="entry name" value="Acyl-CoA_Oxase/DH_mid-dom_sf"/>
</dbReference>
<gene>
    <name evidence="10" type="ORF">EVB00_01505</name>
</gene>
<dbReference type="EMBL" id="SHBM01000015">
    <property type="protein sequence ID" value="RZO18130.1"/>
    <property type="molecule type" value="Genomic_DNA"/>
</dbReference>
<dbReference type="InterPro" id="IPR006091">
    <property type="entry name" value="Acyl-CoA_Oxase/DH_mid-dom"/>
</dbReference>
<dbReference type="InterPro" id="IPR009075">
    <property type="entry name" value="AcylCo_DH/oxidase_C"/>
</dbReference>
<dbReference type="GO" id="GO:0003995">
    <property type="term" value="F:acyl-CoA dehydrogenase activity"/>
    <property type="evidence" value="ECO:0007669"/>
    <property type="project" value="TreeGrafter"/>
</dbReference>
<evidence type="ECO:0000256" key="2">
    <source>
        <dbReference type="ARBA" id="ARBA00009347"/>
    </source>
</evidence>
<dbReference type="InterPro" id="IPR036250">
    <property type="entry name" value="AcylCo_DH-like_C"/>
</dbReference>
<evidence type="ECO:0000313" key="10">
    <source>
        <dbReference type="EMBL" id="RZO18130.1"/>
    </source>
</evidence>
<evidence type="ECO:0000256" key="5">
    <source>
        <dbReference type="ARBA" id="ARBA00023002"/>
    </source>
</evidence>
<comment type="similarity">
    <text evidence="2 6">Belongs to the acyl-CoA dehydrogenase family.</text>
</comment>
<sequence>MKLILNEEQQMLRDSAKDFAKQRTPVTHLRSLRDNNDPQNWDKEIWQEMVELGWSGILIPEEFGGSNFGLAGISVIMQECGKTLTPSPLLATAVLGASAITSFGTDEQKKEYLPKIATGKITTALAIDEESHHAPENTNTSAKLEKGKWVINGKKKFVVDGASADVLIILARTSGVKGENAGLTLFILDAKEKGVEVIKTDMADSRNYANIVFDNVQLDESALLGDQEAGGEAVDKILDNGRIALSAEMLGNAEAAFNMTINYLKERKQFGVLIGSFQALQHRSAEMFCEIELTKSAVMAAMQGADENNNDLQRMASLAKSISGETLHLVSNESVQMHGGIGVTDEYDIGFYMKRARVAEVIFGSSNFHQERYAKLSNF</sequence>
<dbReference type="PANTHER" id="PTHR43884:SF20">
    <property type="entry name" value="ACYL-COA DEHYDROGENASE FADE28"/>
    <property type="match status" value="1"/>
</dbReference>
<protein>
    <submittedName>
        <fullName evidence="10">Acyl-CoA dehydrogenase</fullName>
    </submittedName>
</protein>